<keyword evidence="1" id="KW-0472">Membrane</keyword>
<dbReference type="AlphaFoldDB" id="A0A1I7URH6"/>
<keyword evidence="1" id="KW-1133">Transmembrane helix</keyword>
<dbReference type="Proteomes" id="UP000095282">
    <property type="component" value="Unplaced"/>
</dbReference>
<name>A0A1I7URH6_9PELO</name>
<dbReference type="WBParaSite" id="Csp11.Scaffold630.g18619.t1">
    <property type="protein sequence ID" value="Csp11.Scaffold630.g18619.t1"/>
    <property type="gene ID" value="Csp11.Scaffold630.g18619"/>
</dbReference>
<keyword evidence="1" id="KW-0812">Transmembrane</keyword>
<evidence type="ECO:0000313" key="2">
    <source>
        <dbReference type="Proteomes" id="UP000095282"/>
    </source>
</evidence>
<evidence type="ECO:0000256" key="1">
    <source>
        <dbReference type="SAM" id="Phobius"/>
    </source>
</evidence>
<organism evidence="2 3">
    <name type="scientific">Caenorhabditis tropicalis</name>
    <dbReference type="NCBI Taxonomy" id="1561998"/>
    <lineage>
        <taxon>Eukaryota</taxon>
        <taxon>Metazoa</taxon>
        <taxon>Ecdysozoa</taxon>
        <taxon>Nematoda</taxon>
        <taxon>Chromadorea</taxon>
        <taxon>Rhabditida</taxon>
        <taxon>Rhabditina</taxon>
        <taxon>Rhabditomorpha</taxon>
        <taxon>Rhabditoidea</taxon>
        <taxon>Rhabditidae</taxon>
        <taxon>Peloderinae</taxon>
        <taxon>Caenorhabditis</taxon>
    </lineage>
</organism>
<keyword evidence="2" id="KW-1185">Reference proteome</keyword>
<reference evidence="3" key="1">
    <citation type="submission" date="2016-11" db="UniProtKB">
        <authorList>
            <consortium name="WormBaseParasite"/>
        </authorList>
    </citation>
    <scope>IDENTIFICATION</scope>
</reference>
<proteinExistence type="predicted"/>
<accession>A0A1I7URH6</accession>
<feature type="transmembrane region" description="Helical" evidence="1">
    <location>
        <begin position="15"/>
        <end position="38"/>
    </location>
</feature>
<sequence length="72" mass="8476">MIHFVSFYYLIQENWIITFEISLCLISTACSINVLLILMGMIEVKQQGAVRGIAEFLIEIMPNFFRIHFEFE</sequence>
<protein>
    <submittedName>
        <fullName evidence="3">7TM_GPCR_Srx domain-containing protein</fullName>
    </submittedName>
</protein>
<evidence type="ECO:0000313" key="3">
    <source>
        <dbReference type="WBParaSite" id="Csp11.Scaffold630.g18619.t1"/>
    </source>
</evidence>